<organism evidence="7 8">
    <name type="scientific">Raphanus sativus</name>
    <name type="common">Radish</name>
    <name type="synonym">Raphanus raphanistrum var. sativus</name>
    <dbReference type="NCBI Taxonomy" id="3726"/>
    <lineage>
        <taxon>Eukaryota</taxon>
        <taxon>Viridiplantae</taxon>
        <taxon>Streptophyta</taxon>
        <taxon>Embryophyta</taxon>
        <taxon>Tracheophyta</taxon>
        <taxon>Spermatophyta</taxon>
        <taxon>Magnoliopsida</taxon>
        <taxon>eudicotyledons</taxon>
        <taxon>Gunneridae</taxon>
        <taxon>Pentapetalae</taxon>
        <taxon>rosids</taxon>
        <taxon>malvids</taxon>
        <taxon>Brassicales</taxon>
        <taxon>Brassicaceae</taxon>
        <taxon>Brassiceae</taxon>
        <taxon>Raphanus</taxon>
    </lineage>
</organism>
<proteinExistence type="predicted"/>
<evidence type="ECO:0000256" key="4">
    <source>
        <dbReference type="PROSITE-ProRule" id="PRU00325"/>
    </source>
</evidence>
<dbReference type="InterPro" id="IPR007527">
    <property type="entry name" value="Znf_SWIM"/>
</dbReference>
<dbReference type="GO" id="GO:0008270">
    <property type="term" value="F:zinc ion binding"/>
    <property type="evidence" value="ECO:0007669"/>
    <property type="project" value="UniProtKB-KW"/>
</dbReference>
<dbReference type="Pfam" id="PF10551">
    <property type="entry name" value="MULE"/>
    <property type="match status" value="1"/>
</dbReference>
<sequence>MEHIVLVCGKWKVEKTRWLFEVDNERGSILVAANENTRFEDFVEIIFEDYEVDFADYDLELRYVLPKRNLQKQSIDTPPVKIGNDRQFHAFLGLYKDENVRICVEFKAKKIAGERAAEDQKQPKERDELLCEDEEDTDEEGDRFDYCDDSDGETSDDENFTTYGIPPDHVEEVQGSCTNMLYAQVLKTQERESPMSLLDLRSFKFAVGQSYDSKDALETRLKIYSVVQRFDFDVDKSTKKLFRVKCWLEGCTWNLRASPVGESSKFTIRVYVDEHTCSVTERPSRSRQATPDILGLLYKDYVGGVEPSVLPSHVSTAMNMSFRIKMDYWKARRTLQAARDLVMGTSESGYQELPTYLHKIGMSNPGTLTRLEVDTNNRFKYLFLAFGASITGFPFMRKVVVVDGTFLQGKYKGTLLIATSQDGNFQIFPIAFAVVDTENDESWTWFFRQLSRVIPDDEGLALISDRHKSIEKAIAVVYPLASRGICTYHLYKNILLRYRGRDLFGFVKKAANSFRLTDFQATFERIKEINPDLHAYLERADVRKWARAHFRGDRYNLLTSNIAESINRALSGARSLPIVHLLESIRLMMTRWFATRKHDAELMKTSLTRGVEKMLEGRIPIADLLKVQAIDSDQSQVKGVSSLHVVNLTEKTCSCRRFDLEKLPCAHAIAAAEARKISCISLCHRYYRKQYLYNAYFSAVMPKDDAVPVPEEVAKKICLPPAVRQPPGRPKKSRYKSILEKVADKKRPRKEHTCRTCYQTGHNSKTCPLK</sequence>
<keyword evidence="1" id="KW-0479">Metal-binding</keyword>
<reference evidence="8" key="1">
    <citation type="submission" date="2025-08" db="UniProtKB">
        <authorList>
            <consortium name="RefSeq"/>
        </authorList>
    </citation>
    <scope>IDENTIFICATION</scope>
    <source>
        <tissue evidence="8">Leaf</tissue>
    </source>
</reference>
<evidence type="ECO:0000259" key="6">
    <source>
        <dbReference type="PROSITE" id="PS50966"/>
    </source>
</evidence>
<feature type="compositionally biased region" description="Acidic residues" evidence="5">
    <location>
        <begin position="130"/>
        <end position="159"/>
    </location>
</feature>
<name>A0A6J0LRC2_RAPSA</name>
<dbReference type="PANTHER" id="PTHR31973:SF187">
    <property type="entry name" value="MUTATOR TRANSPOSASE MUDRA PROTEIN"/>
    <property type="match status" value="1"/>
</dbReference>
<dbReference type="Pfam" id="PF03108">
    <property type="entry name" value="DBD_Tnp_Mut"/>
    <property type="match status" value="1"/>
</dbReference>
<dbReference type="GeneID" id="108832924"/>
<accession>A0A6J0LRC2</accession>
<evidence type="ECO:0000313" key="7">
    <source>
        <dbReference type="Proteomes" id="UP000504610"/>
    </source>
</evidence>
<protein>
    <submittedName>
        <fullName evidence="8">Uncharacterized protein LOC108832924</fullName>
    </submittedName>
</protein>
<dbReference type="InterPro" id="IPR018289">
    <property type="entry name" value="MULE_transposase_dom"/>
</dbReference>
<feature type="domain" description="SWIM-type" evidence="6">
    <location>
        <begin position="644"/>
        <end position="676"/>
    </location>
</feature>
<dbReference type="RefSeq" id="XP_018461876.1">
    <property type="nucleotide sequence ID" value="XM_018606374.2"/>
</dbReference>
<dbReference type="PANTHER" id="PTHR31973">
    <property type="entry name" value="POLYPROTEIN, PUTATIVE-RELATED"/>
    <property type="match status" value="1"/>
</dbReference>
<dbReference type="Pfam" id="PF04434">
    <property type="entry name" value="SWIM"/>
    <property type="match status" value="1"/>
</dbReference>
<dbReference type="OrthoDB" id="1098875at2759"/>
<feature type="compositionally biased region" description="Basic and acidic residues" evidence="5">
    <location>
        <begin position="114"/>
        <end position="129"/>
    </location>
</feature>
<keyword evidence="7" id="KW-1185">Reference proteome</keyword>
<dbReference type="AlphaFoldDB" id="A0A6J0LRC2"/>
<evidence type="ECO:0000256" key="5">
    <source>
        <dbReference type="SAM" id="MobiDB-lite"/>
    </source>
</evidence>
<dbReference type="Proteomes" id="UP000504610">
    <property type="component" value="Unplaced"/>
</dbReference>
<dbReference type="KEGG" id="rsz:108832924"/>
<keyword evidence="2 4" id="KW-0863">Zinc-finger</keyword>
<dbReference type="InterPro" id="IPR004332">
    <property type="entry name" value="Transposase_MuDR"/>
</dbReference>
<evidence type="ECO:0000256" key="3">
    <source>
        <dbReference type="ARBA" id="ARBA00022833"/>
    </source>
</evidence>
<dbReference type="InterPro" id="IPR006564">
    <property type="entry name" value="Znf_PMZ"/>
</dbReference>
<evidence type="ECO:0000313" key="8">
    <source>
        <dbReference type="RefSeq" id="XP_018461876.1"/>
    </source>
</evidence>
<dbReference type="PROSITE" id="PS50966">
    <property type="entry name" value="ZF_SWIM"/>
    <property type="match status" value="1"/>
</dbReference>
<feature type="region of interest" description="Disordered" evidence="5">
    <location>
        <begin position="114"/>
        <end position="162"/>
    </location>
</feature>
<keyword evidence="3" id="KW-0862">Zinc</keyword>
<evidence type="ECO:0000256" key="1">
    <source>
        <dbReference type="ARBA" id="ARBA00022723"/>
    </source>
</evidence>
<dbReference type="SMART" id="SM00575">
    <property type="entry name" value="ZnF_PMZ"/>
    <property type="match status" value="1"/>
</dbReference>
<evidence type="ECO:0000256" key="2">
    <source>
        <dbReference type="ARBA" id="ARBA00022771"/>
    </source>
</evidence>
<gene>
    <name evidence="8" type="primary">LOC108832924</name>
</gene>